<feature type="transmembrane region" description="Helical" evidence="1">
    <location>
        <begin position="88"/>
        <end position="109"/>
    </location>
</feature>
<dbReference type="RefSeq" id="WP_072635801.1">
    <property type="nucleotide sequence ID" value="NZ_BAAAYP010000009.1"/>
</dbReference>
<accession>A0AA46NX93</accession>
<keyword evidence="1" id="KW-0812">Transmembrane</keyword>
<dbReference type="AlphaFoldDB" id="A0AA46NX93"/>
<evidence type="ECO:0000256" key="1">
    <source>
        <dbReference type="SAM" id="Phobius"/>
    </source>
</evidence>
<evidence type="ECO:0000313" key="2">
    <source>
        <dbReference type="EMBL" id="UYF95873.1"/>
    </source>
</evidence>
<dbReference type="EMBL" id="CP106982">
    <property type="protein sequence ID" value="UYF95873.1"/>
    <property type="molecule type" value="Genomic_DNA"/>
</dbReference>
<name>A0AA46NX93_9NOCA</name>
<feature type="transmembrane region" description="Helical" evidence="1">
    <location>
        <begin position="59"/>
        <end position="81"/>
    </location>
</feature>
<protein>
    <submittedName>
        <fullName evidence="2">DUF4383 domain-containing protein</fullName>
    </submittedName>
</protein>
<dbReference type="Pfam" id="PF14325">
    <property type="entry name" value="DUF4383"/>
    <property type="match status" value="1"/>
</dbReference>
<keyword evidence="1" id="KW-1133">Transmembrane helix</keyword>
<proteinExistence type="predicted"/>
<organism evidence="2 3">
    <name type="scientific">Rhodococcus aetherivorans</name>
    <dbReference type="NCBI Taxonomy" id="191292"/>
    <lineage>
        <taxon>Bacteria</taxon>
        <taxon>Bacillati</taxon>
        <taxon>Actinomycetota</taxon>
        <taxon>Actinomycetes</taxon>
        <taxon>Mycobacteriales</taxon>
        <taxon>Nocardiaceae</taxon>
        <taxon>Rhodococcus</taxon>
    </lineage>
</organism>
<sequence length="153" mass="16084">MIRSSPYPRVQRTRIQGYAFAIGIVFLLIGVLGFVPGLTSGYGSMALAGQESNAHLLGLFRVSIAHNVLHLAYGAAGILAARGIRASRIYLIAGGAGYLALSAFGMVLGHDSHANVVPVNAADNWLHLVLGVLLLVLAVDPRGNRPPKLPKPV</sequence>
<reference evidence="2" key="1">
    <citation type="submission" date="2022-09" db="EMBL/GenBank/DDBJ databases">
        <title>The genome sequence of Rhodococcus aetherivorans N1.</title>
        <authorList>
            <person name="Jiang W."/>
        </authorList>
    </citation>
    <scope>NUCLEOTIDE SEQUENCE</scope>
    <source>
        <strain evidence="2">N1</strain>
    </source>
</reference>
<dbReference type="Proteomes" id="UP001163947">
    <property type="component" value="Chromosome"/>
</dbReference>
<dbReference type="GeneID" id="83620549"/>
<feature type="transmembrane region" description="Helical" evidence="1">
    <location>
        <begin position="20"/>
        <end position="39"/>
    </location>
</feature>
<feature type="transmembrane region" description="Helical" evidence="1">
    <location>
        <begin position="121"/>
        <end position="139"/>
    </location>
</feature>
<gene>
    <name evidence="2" type="ORF">OCS65_08990</name>
</gene>
<evidence type="ECO:0000313" key="3">
    <source>
        <dbReference type="Proteomes" id="UP001163947"/>
    </source>
</evidence>
<keyword evidence="1" id="KW-0472">Membrane</keyword>